<evidence type="ECO:0000313" key="3">
    <source>
        <dbReference type="Proteomes" id="UP001360953"/>
    </source>
</evidence>
<keyword evidence="1" id="KW-1133">Transmembrane helix</keyword>
<keyword evidence="3" id="KW-1185">Reference proteome</keyword>
<name>A0ABR1LJD4_9PEZI</name>
<feature type="transmembrane region" description="Helical" evidence="1">
    <location>
        <begin position="39"/>
        <end position="66"/>
    </location>
</feature>
<keyword evidence="1" id="KW-0812">Transmembrane</keyword>
<comment type="caution">
    <text evidence="2">The sequence shown here is derived from an EMBL/GenBank/DDBJ whole genome shotgun (WGS) entry which is preliminary data.</text>
</comment>
<evidence type="ECO:0000256" key="1">
    <source>
        <dbReference type="SAM" id="Phobius"/>
    </source>
</evidence>
<feature type="transmembrane region" description="Helical" evidence="1">
    <location>
        <begin position="189"/>
        <end position="217"/>
    </location>
</feature>
<accession>A0ABR1LJD4</accession>
<protein>
    <recommendedName>
        <fullName evidence="4">Transmembrane protein</fullName>
    </recommendedName>
</protein>
<evidence type="ECO:0008006" key="4">
    <source>
        <dbReference type="Google" id="ProtNLM"/>
    </source>
</evidence>
<dbReference type="RefSeq" id="XP_066654058.1">
    <property type="nucleotide sequence ID" value="XM_066796340.1"/>
</dbReference>
<gene>
    <name evidence="2" type="ORF">J3D65DRAFT_450191</name>
</gene>
<proteinExistence type="predicted"/>
<organism evidence="2 3">
    <name type="scientific">Phyllosticta citribraziliensis</name>
    <dbReference type="NCBI Taxonomy" id="989973"/>
    <lineage>
        <taxon>Eukaryota</taxon>
        <taxon>Fungi</taxon>
        <taxon>Dikarya</taxon>
        <taxon>Ascomycota</taxon>
        <taxon>Pezizomycotina</taxon>
        <taxon>Dothideomycetes</taxon>
        <taxon>Dothideomycetes incertae sedis</taxon>
        <taxon>Botryosphaeriales</taxon>
        <taxon>Phyllostictaceae</taxon>
        <taxon>Phyllosticta</taxon>
    </lineage>
</organism>
<keyword evidence="1" id="KW-0472">Membrane</keyword>
<feature type="transmembrane region" description="Helical" evidence="1">
    <location>
        <begin position="223"/>
        <end position="243"/>
    </location>
</feature>
<evidence type="ECO:0000313" key="2">
    <source>
        <dbReference type="EMBL" id="KAK7535333.1"/>
    </source>
</evidence>
<dbReference type="Proteomes" id="UP001360953">
    <property type="component" value="Unassembled WGS sequence"/>
</dbReference>
<dbReference type="EMBL" id="JBBPEH010000008">
    <property type="protein sequence ID" value="KAK7535333.1"/>
    <property type="molecule type" value="Genomic_DNA"/>
</dbReference>
<sequence length="252" mass="27614">MPQTRRPRLTPLLQTRLIFPPFSRAFGTTSSWSPMRGGLVVGAFVGAGTHVFSFCFTALLSVAAAAEATRAPASRLVNPTRTPVPRLAPCSLHAAHWALSRVVVSSRRRRRRFAPFVRSAAEAFTCRACWLLCLPTCLSACLSVCRQAATASMSVDTTRLDSIRDALRRSDVGRDGVERSENMCLPRRAALRCIISLPSFLRGALVLVLVLVSVFVFHRLACAFSLSCALSFILICSHHYSSFPFTLAARSR</sequence>
<dbReference type="GeneID" id="92029246"/>
<reference evidence="2 3" key="1">
    <citation type="submission" date="2024-04" db="EMBL/GenBank/DDBJ databases">
        <title>Phyllosticta paracitricarpa is synonymous to the EU quarantine fungus P. citricarpa based on phylogenomic analyses.</title>
        <authorList>
            <consortium name="Lawrence Berkeley National Laboratory"/>
            <person name="Van ingen-buijs V.A."/>
            <person name="Van westerhoven A.C."/>
            <person name="Haridas S."/>
            <person name="Skiadas P."/>
            <person name="Martin F."/>
            <person name="Groenewald J.Z."/>
            <person name="Crous P.W."/>
            <person name="Seidl M.F."/>
        </authorList>
    </citation>
    <scope>NUCLEOTIDE SEQUENCE [LARGE SCALE GENOMIC DNA]</scope>
    <source>
        <strain evidence="2 3">CPC 17464</strain>
    </source>
</reference>